<evidence type="ECO:0000256" key="2">
    <source>
        <dbReference type="SAM" id="MobiDB-lite"/>
    </source>
</evidence>
<organism evidence="3 4">
    <name type="scientific">Stegodyphus mimosarum</name>
    <name type="common">African social velvet spider</name>
    <dbReference type="NCBI Taxonomy" id="407821"/>
    <lineage>
        <taxon>Eukaryota</taxon>
        <taxon>Metazoa</taxon>
        <taxon>Ecdysozoa</taxon>
        <taxon>Arthropoda</taxon>
        <taxon>Chelicerata</taxon>
        <taxon>Arachnida</taxon>
        <taxon>Araneae</taxon>
        <taxon>Araneomorphae</taxon>
        <taxon>Entelegynae</taxon>
        <taxon>Eresoidea</taxon>
        <taxon>Eresidae</taxon>
        <taxon>Stegodyphus</taxon>
    </lineage>
</organism>
<feature type="region of interest" description="Disordered" evidence="2">
    <location>
        <begin position="132"/>
        <end position="181"/>
    </location>
</feature>
<feature type="region of interest" description="Disordered" evidence="2">
    <location>
        <begin position="438"/>
        <end position="515"/>
    </location>
</feature>
<evidence type="ECO:0000313" key="3">
    <source>
        <dbReference type="EMBL" id="KFM61906.1"/>
    </source>
</evidence>
<feature type="region of interest" description="Disordered" evidence="2">
    <location>
        <begin position="392"/>
        <end position="424"/>
    </location>
</feature>
<feature type="compositionally biased region" description="Polar residues" evidence="2">
    <location>
        <begin position="278"/>
        <end position="293"/>
    </location>
</feature>
<keyword evidence="4" id="KW-1185">Reference proteome</keyword>
<evidence type="ECO:0000313" key="4">
    <source>
        <dbReference type="Proteomes" id="UP000054359"/>
    </source>
</evidence>
<keyword evidence="1" id="KW-0175">Coiled coil</keyword>
<accession>A0A087T9W7</accession>
<name>A0A087T9W7_STEMI</name>
<feature type="compositionally biased region" description="Polar residues" evidence="2">
    <location>
        <begin position="415"/>
        <end position="424"/>
    </location>
</feature>
<dbReference type="OMA" id="CHAAFRD"/>
<reference evidence="3 4" key="1">
    <citation type="submission" date="2013-11" db="EMBL/GenBank/DDBJ databases">
        <title>Genome sequencing of Stegodyphus mimosarum.</title>
        <authorList>
            <person name="Bechsgaard J."/>
        </authorList>
    </citation>
    <scope>NUCLEOTIDE SEQUENCE [LARGE SCALE GENOMIC DNA]</scope>
</reference>
<proteinExistence type="predicted"/>
<feature type="compositionally biased region" description="Basic and acidic residues" evidence="2">
    <location>
        <begin position="308"/>
        <end position="331"/>
    </location>
</feature>
<dbReference type="AlphaFoldDB" id="A0A087T9W7"/>
<feature type="compositionally biased region" description="Low complexity" evidence="2">
    <location>
        <begin position="807"/>
        <end position="820"/>
    </location>
</feature>
<sequence>MGACYSKKASGGNRSYTTVHMASTKLEEASRLARPTPYSRTQNANIEYAAKKSIPLSTKHNSLNPVDPGEIKNLKNSFQSNIPRFSSSLPSTTSLTAEQKTNIPNYNDNETLHVVNNNPIINSRSAVNITNNASPPVNKVAKTESQFKPKSLGSKSCPDKIVNQDVSEEKQTRIPGKGTGLPRQYVAVSKSSHSVSHLNTEILAVPKSQQAKDFRGVGSRNSSLGQSPQSKSPSRKGFESHDSLSDFDSGIGNSLNEKIKPEDSDTIKDLEHLELQEDSSPVCTDTRSTSTPKYSRAETKMSVKAPTYKREPNGKWSFDEKHFGPETERSVVPKPFSSSGESSPREKHSFKISASENIFSTYASYKGLLSYQKKSCKPLDCSSYNSREKTVSEQMQRIAQPQAVNSSCIPKMRRQPNQPMSGGNSVFYIQNEAEKCVNEEKEKPKTVRKTSEHETLNSKQSSLDSDEKSDSTENGVLSPTSEVENREFLIDDEISDQPGLTFFGEPRSEESDMQSLQLAVTELHALQMASSSKKRTDSVGSYCSRKSRTGDHRDSLLLGSDLGSSCSSIASDDLMLDYEKTFDNTFPEGTVNEGPASPMRKISETDDKIVPLRTESKIDFEDKNRKRLQRRASGPFSSSAERLEWRHRTVSLPLRPPRQMSISEADDGSLKLDSSSYRLLCQDLNGVKTLLLRLKSVIQEAETINPFDQANPKNIFYHSLVHNDFPSNLVTLSTNEEDKKTLDIRTVMQENADLRRQLVLLQQQMEEKDHTIHLLQQQMTKYLNLQGGCNHNSAGVNAATQTERGRSLTSSLSSSSSSADDSIETLVSAQEDFETSFRKNSEGQDLLTEHLKEVTRLLDQKSINASHSTHSKC</sequence>
<feature type="compositionally biased region" description="Polar residues" evidence="2">
    <location>
        <begin position="472"/>
        <end position="482"/>
    </location>
</feature>
<feature type="non-terminal residue" evidence="3">
    <location>
        <position position="873"/>
    </location>
</feature>
<feature type="compositionally biased region" description="Polar residues" evidence="2">
    <location>
        <begin position="392"/>
        <end position="408"/>
    </location>
</feature>
<evidence type="ECO:0000256" key="1">
    <source>
        <dbReference type="SAM" id="Coils"/>
    </source>
</evidence>
<gene>
    <name evidence="3" type="ORF">X975_21388</name>
</gene>
<dbReference type="OrthoDB" id="10046062at2759"/>
<feature type="compositionally biased region" description="Basic and acidic residues" evidence="2">
    <location>
        <begin position="257"/>
        <end position="275"/>
    </location>
</feature>
<feature type="compositionally biased region" description="Basic and acidic residues" evidence="2">
    <location>
        <begin position="438"/>
        <end position="456"/>
    </location>
</feature>
<feature type="compositionally biased region" description="Polar residues" evidence="2">
    <location>
        <begin position="219"/>
        <end position="232"/>
    </location>
</feature>
<feature type="region of interest" description="Disordered" evidence="2">
    <location>
        <begin position="528"/>
        <end position="557"/>
    </location>
</feature>
<dbReference type="Proteomes" id="UP000054359">
    <property type="component" value="Unassembled WGS sequence"/>
</dbReference>
<dbReference type="EMBL" id="KK114206">
    <property type="protein sequence ID" value="KFM61906.1"/>
    <property type="molecule type" value="Genomic_DNA"/>
</dbReference>
<protein>
    <submittedName>
        <fullName evidence="3">Uncharacterized protein</fullName>
    </submittedName>
</protein>
<feature type="region of interest" description="Disordered" evidence="2">
    <location>
        <begin position="794"/>
        <end position="823"/>
    </location>
</feature>
<feature type="coiled-coil region" evidence="1">
    <location>
        <begin position="744"/>
        <end position="778"/>
    </location>
</feature>
<feature type="region of interest" description="Disordered" evidence="2">
    <location>
        <begin position="207"/>
        <end position="349"/>
    </location>
</feature>